<accession>A0ABY7VMT1</accession>
<dbReference type="PANTHER" id="PTHR42693:SF53">
    <property type="entry name" value="ENDO-4-O-SULFATASE"/>
    <property type="match status" value="1"/>
</dbReference>
<feature type="compositionally biased region" description="Basic residues" evidence="5">
    <location>
        <begin position="555"/>
        <end position="568"/>
    </location>
</feature>
<dbReference type="Gene3D" id="3.40.720.10">
    <property type="entry name" value="Alkaline Phosphatase, subunit A"/>
    <property type="match status" value="1"/>
</dbReference>
<dbReference type="SUPFAM" id="SSF53649">
    <property type="entry name" value="Alkaline phosphatase-like"/>
    <property type="match status" value="1"/>
</dbReference>
<dbReference type="Proteomes" id="UP001214250">
    <property type="component" value="Chromosome 1"/>
</dbReference>
<feature type="domain" description="Sulfatase N-terminal" evidence="7">
    <location>
        <begin position="23"/>
        <end position="444"/>
    </location>
</feature>
<comment type="similarity">
    <text evidence="1">Belongs to the sulfatase family.</text>
</comment>
<dbReference type="CDD" id="cd16025">
    <property type="entry name" value="PAS_like"/>
    <property type="match status" value="1"/>
</dbReference>
<keyword evidence="4" id="KW-0106">Calcium</keyword>
<evidence type="ECO:0000313" key="8">
    <source>
        <dbReference type="EMBL" id="WDE95345.1"/>
    </source>
</evidence>
<keyword evidence="6" id="KW-0732">Signal</keyword>
<feature type="region of interest" description="Disordered" evidence="5">
    <location>
        <begin position="544"/>
        <end position="568"/>
    </location>
</feature>
<dbReference type="Pfam" id="PF00884">
    <property type="entry name" value="Sulfatase"/>
    <property type="match status" value="1"/>
</dbReference>
<dbReference type="EMBL" id="CP117811">
    <property type="protein sequence ID" value="WDE95345.1"/>
    <property type="molecule type" value="Genomic_DNA"/>
</dbReference>
<gene>
    <name evidence="8" type="ORF">PQO03_06375</name>
</gene>
<keyword evidence="3" id="KW-0378">Hydrolase</keyword>
<dbReference type="PANTHER" id="PTHR42693">
    <property type="entry name" value="ARYLSULFATASE FAMILY MEMBER"/>
    <property type="match status" value="1"/>
</dbReference>
<proteinExistence type="inferred from homology"/>
<feature type="chain" id="PRO_5045387109" evidence="6">
    <location>
        <begin position="20"/>
        <end position="568"/>
    </location>
</feature>
<evidence type="ECO:0000256" key="6">
    <source>
        <dbReference type="SAM" id="SignalP"/>
    </source>
</evidence>
<dbReference type="PROSITE" id="PS00149">
    <property type="entry name" value="SULFATASE_2"/>
    <property type="match status" value="1"/>
</dbReference>
<dbReference type="InterPro" id="IPR000917">
    <property type="entry name" value="Sulfatase_N"/>
</dbReference>
<evidence type="ECO:0000313" key="9">
    <source>
        <dbReference type="Proteomes" id="UP001214250"/>
    </source>
</evidence>
<evidence type="ECO:0000259" key="7">
    <source>
        <dbReference type="Pfam" id="PF00884"/>
    </source>
</evidence>
<dbReference type="RefSeq" id="WP_274148819.1">
    <property type="nucleotide sequence ID" value="NZ_CP117811.1"/>
</dbReference>
<evidence type="ECO:0000256" key="3">
    <source>
        <dbReference type="ARBA" id="ARBA00022801"/>
    </source>
</evidence>
<name>A0ABY7VMT1_9BACT</name>
<dbReference type="Gene3D" id="3.30.1120.10">
    <property type="match status" value="1"/>
</dbReference>
<organism evidence="8 9">
    <name type="scientific">Lentisphaera profundi</name>
    <dbReference type="NCBI Taxonomy" id="1658616"/>
    <lineage>
        <taxon>Bacteria</taxon>
        <taxon>Pseudomonadati</taxon>
        <taxon>Lentisphaerota</taxon>
        <taxon>Lentisphaeria</taxon>
        <taxon>Lentisphaerales</taxon>
        <taxon>Lentisphaeraceae</taxon>
        <taxon>Lentisphaera</taxon>
    </lineage>
</organism>
<evidence type="ECO:0000256" key="2">
    <source>
        <dbReference type="ARBA" id="ARBA00022723"/>
    </source>
</evidence>
<evidence type="ECO:0000256" key="1">
    <source>
        <dbReference type="ARBA" id="ARBA00008779"/>
    </source>
</evidence>
<dbReference type="InterPro" id="IPR050738">
    <property type="entry name" value="Sulfatase"/>
</dbReference>
<protein>
    <submittedName>
        <fullName evidence="8">Arylsulfatase</fullName>
    </submittedName>
</protein>
<sequence length="568" mass="64971">MFKKIILSSTLFISSFLLADERPNIVVILADDMGYTDIGCYGGEIETPNLNSLANEGLRFTQFYNTGRCCPTRASLLTGLYPHQAGIGHMMSDRGVDGYRGDLNKTSVTIAEVLKPAGYSTYMVGKWHVTPDQKSDKEDIQYNWPLNRGFDRFYGTIHGAGSFFDPNSLTRNNRYITPENDPEYQPDTYYYTDAISDNAVKYIKQHDQKKPFFMYVAYTAAHWPLHALPEDIAKYNDKYDQGYEPIRKARYEKANELGVIPHTEYTETLGNWNSIPDKQWESAQMEVYAAMVDRMDQGIGKIINTLKMTNQLDNTLILFMQDNGGCQEAYGRNPKGPRVERKLNSGPMARDEHQYDMTPKKSREGFPMRRGHVMPGPADTAIGYGLNWANVSNTPFRMYKHYVHEGGISTPLIAHWPKGITAKNELRHQPSHLIDIMSTCVEVAKADYPKEFNDENITPMEGMSLVPIFEGQGQRRPYLFWEHEGNRAVRIGDWKIVAKGRHGQENVPWELYNLANDRSEVHNLAKANPEKLESMIKSWTKQAERTLVTPWPKNPKQKKAKKKSQKKL</sequence>
<reference evidence="8 9" key="1">
    <citation type="submission" date="2023-02" db="EMBL/GenBank/DDBJ databases">
        <title>Genome sequence of Lentisphaera profundi SAORIC-696.</title>
        <authorList>
            <person name="Kim e."/>
            <person name="Cho J.-C."/>
            <person name="Choi A."/>
            <person name="Kang I."/>
        </authorList>
    </citation>
    <scope>NUCLEOTIDE SEQUENCE [LARGE SCALE GENOMIC DNA]</scope>
    <source>
        <strain evidence="8 9">SAORIC-696</strain>
    </source>
</reference>
<evidence type="ECO:0000256" key="4">
    <source>
        <dbReference type="ARBA" id="ARBA00022837"/>
    </source>
</evidence>
<dbReference type="InterPro" id="IPR017850">
    <property type="entry name" value="Alkaline_phosphatase_core_sf"/>
</dbReference>
<feature type="signal peptide" evidence="6">
    <location>
        <begin position="1"/>
        <end position="19"/>
    </location>
</feature>
<keyword evidence="9" id="KW-1185">Reference proteome</keyword>
<dbReference type="InterPro" id="IPR024607">
    <property type="entry name" value="Sulfatase_CS"/>
</dbReference>
<feature type="compositionally biased region" description="Basic and acidic residues" evidence="5">
    <location>
        <begin position="349"/>
        <end position="367"/>
    </location>
</feature>
<feature type="region of interest" description="Disordered" evidence="5">
    <location>
        <begin position="349"/>
        <end position="368"/>
    </location>
</feature>
<keyword evidence="2" id="KW-0479">Metal-binding</keyword>
<evidence type="ECO:0000256" key="5">
    <source>
        <dbReference type="SAM" id="MobiDB-lite"/>
    </source>
</evidence>